<dbReference type="Proteomes" id="UP000295252">
    <property type="component" value="Chromosome VIII"/>
</dbReference>
<evidence type="ECO:0000256" key="2">
    <source>
        <dbReference type="ARBA" id="ARBA00004141"/>
    </source>
</evidence>
<keyword evidence="8" id="KW-0677">Repeat</keyword>
<dbReference type="InterPro" id="IPR023395">
    <property type="entry name" value="MCP_dom_sf"/>
</dbReference>
<accession>A0A068UD51</accession>
<proteinExistence type="inferred from homology"/>
<dbReference type="InParanoid" id="A0A068UD51"/>
<dbReference type="EMBL" id="HG739106">
    <property type="protein sequence ID" value="CDP06490.1"/>
    <property type="molecule type" value="Genomic_DNA"/>
</dbReference>
<evidence type="ECO:0000256" key="8">
    <source>
        <dbReference type="ARBA" id="ARBA00022737"/>
    </source>
</evidence>
<organism evidence="15 16">
    <name type="scientific">Coffea canephora</name>
    <name type="common">Robusta coffee</name>
    <dbReference type="NCBI Taxonomy" id="49390"/>
    <lineage>
        <taxon>Eukaryota</taxon>
        <taxon>Viridiplantae</taxon>
        <taxon>Streptophyta</taxon>
        <taxon>Embryophyta</taxon>
        <taxon>Tracheophyta</taxon>
        <taxon>Spermatophyta</taxon>
        <taxon>Magnoliopsida</taxon>
        <taxon>eudicotyledons</taxon>
        <taxon>Gunneridae</taxon>
        <taxon>Pentapetalae</taxon>
        <taxon>asterids</taxon>
        <taxon>lamiids</taxon>
        <taxon>Gentianales</taxon>
        <taxon>Rubiaceae</taxon>
        <taxon>Ixoroideae</taxon>
        <taxon>Gardenieae complex</taxon>
        <taxon>Bertiereae - Coffeeae clade</taxon>
        <taxon>Coffeeae</taxon>
        <taxon>Coffea</taxon>
    </lineage>
</organism>
<feature type="transmembrane region" description="Helical" evidence="14">
    <location>
        <begin position="284"/>
        <end position="302"/>
    </location>
</feature>
<evidence type="ECO:0000256" key="6">
    <source>
        <dbReference type="ARBA" id="ARBA00022640"/>
    </source>
</evidence>
<evidence type="ECO:0000256" key="14">
    <source>
        <dbReference type="SAM" id="Phobius"/>
    </source>
</evidence>
<dbReference type="PhylomeDB" id="A0A068UD51"/>
<dbReference type="PROSITE" id="PS50920">
    <property type="entry name" value="SOLCAR"/>
    <property type="match status" value="3"/>
</dbReference>
<dbReference type="OMA" id="QSFMCVG"/>
<feature type="repeat" description="Solcar" evidence="12">
    <location>
        <begin position="89"/>
        <end position="181"/>
    </location>
</feature>
<evidence type="ECO:0000256" key="5">
    <source>
        <dbReference type="ARBA" id="ARBA00022528"/>
    </source>
</evidence>
<dbReference type="GO" id="GO:0055085">
    <property type="term" value="P:transmembrane transport"/>
    <property type="evidence" value="ECO:0007669"/>
    <property type="project" value="InterPro"/>
</dbReference>
<evidence type="ECO:0000256" key="1">
    <source>
        <dbReference type="ARBA" id="ARBA00004119"/>
    </source>
</evidence>
<dbReference type="GO" id="GO:0016020">
    <property type="term" value="C:membrane"/>
    <property type="evidence" value="ECO:0007669"/>
    <property type="project" value="UniProtKB-SubCell"/>
</dbReference>
<dbReference type="Gramene" id="CDP06490">
    <property type="protein sequence ID" value="CDP06490"/>
    <property type="gene ID" value="GSCOC_T00023359001"/>
</dbReference>
<reference evidence="16" key="1">
    <citation type="journal article" date="2014" name="Science">
        <title>The coffee genome provides insight into the convergent evolution of caffeine biosynthesis.</title>
        <authorList>
            <person name="Denoeud F."/>
            <person name="Carretero-Paulet L."/>
            <person name="Dereeper A."/>
            <person name="Droc G."/>
            <person name="Guyot R."/>
            <person name="Pietrella M."/>
            <person name="Zheng C."/>
            <person name="Alberti A."/>
            <person name="Anthony F."/>
            <person name="Aprea G."/>
            <person name="Aury J.M."/>
            <person name="Bento P."/>
            <person name="Bernard M."/>
            <person name="Bocs S."/>
            <person name="Campa C."/>
            <person name="Cenci A."/>
            <person name="Combes M.C."/>
            <person name="Crouzillat D."/>
            <person name="Da Silva C."/>
            <person name="Daddiego L."/>
            <person name="De Bellis F."/>
            <person name="Dussert S."/>
            <person name="Garsmeur O."/>
            <person name="Gayraud T."/>
            <person name="Guignon V."/>
            <person name="Jahn K."/>
            <person name="Jamilloux V."/>
            <person name="Joet T."/>
            <person name="Labadie K."/>
            <person name="Lan T."/>
            <person name="Leclercq J."/>
            <person name="Lepelley M."/>
            <person name="Leroy T."/>
            <person name="Li L.T."/>
            <person name="Librado P."/>
            <person name="Lopez L."/>
            <person name="Munoz A."/>
            <person name="Noel B."/>
            <person name="Pallavicini A."/>
            <person name="Perrotta G."/>
            <person name="Poncet V."/>
            <person name="Pot D."/>
            <person name="Priyono X."/>
            <person name="Rigoreau M."/>
            <person name="Rouard M."/>
            <person name="Rozas J."/>
            <person name="Tranchant-Dubreuil C."/>
            <person name="VanBuren R."/>
            <person name="Zhang Q."/>
            <person name="Andrade A.C."/>
            <person name="Argout X."/>
            <person name="Bertrand B."/>
            <person name="de Kochko A."/>
            <person name="Graziosi G."/>
            <person name="Henry R.J."/>
            <person name="Jayarama X."/>
            <person name="Ming R."/>
            <person name="Nagai C."/>
            <person name="Rounsley S."/>
            <person name="Sankoff D."/>
            <person name="Giuliano G."/>
            <person name="Albert V.A."/>
            <person name="Wincker P."/>
            <person name="Lashermes P."/>
        </authorList>
    </citation>
    <scope>NUCLEOTIDE SEQUENCE [LARGE SCALE GENOMIC DNA]</scope>
    <source>
        <strain evidence="16">cv. DH200-94</strain>
    </source>
</reference>
<dbReference type="Pfam" id="PF00153">
    <property type="entry name" value="Mito_carr"/>
    <property type="match status" value="3"/>
</dbReference>
<dbReference type="InterPro" id="IPR002067">
    <property type="entry name" value="MCP"/>
</dbReference>
<evidence type="ECO:0000313" key="16">
    <source>
        <dbReference type="Proteomes" id="UP000295252"/>
    </source>
</evidence>
<protein>
    <submittedName>
        <fullName evidence="15">Uncharacterized protein</fullName>
    </submittedName>
</protein>
<keyword evidence="7 12" id="KW-0812">Transmembrane</keyword>
<dbReference type="STRING" id="49390.A0A068UD51"/>
<sequence>MKKSQVSLSCREIPALKSSNVPISSSIVEPEFYLLQTNRSSHTGTSTRLRGNVSNFASLSMEEKKEERAFYPTSNQLLKRPLALLALVPKDAALFAAGAIAGAAAKTVTAPLDRIKLLMQTHGVRVGQEGVRKGIGFIEAITLIGKEEGIKGYWKGNLPQVIRIIPYSAVQLFAYETYKKLFSGKDGTLSVIGRLAAGACAGMTSTFVTYPLDVLRLRLAVEPGYKTMTQVAFNMLKEEGVASFYSGLGPSLIGIAPYIAVNFCVFDLVKKALPEEYQKRTETSLITGLISATVATVMCYPLDTVRRQMQMRGTPYKTVLDAFPGILERDGLVGLYRGFVPNALKTLPNSSIRLTTFDTVKRLIVASEKELQKIILENRNKEGQSSSEGTVR</sequence>
<keyword evidence="10 14" id="KW-1133">Transmembrane helix</keyword>
<feature type="repeat" description="Solcar" evidence="12">
    <location>
        <begin position="279"/>
        <end position="363"/>
    </location>
</feature>
<evidence type="ECO:0000313" key="15">
    <source>
        <dbReference type="EMBL" id="CDP06490.1"/>
    </source>
</evidence>
<keyword evidence="11 12" id="KW-0472">Membrane</keyword>
<evidence type="ECO:0000256" key="10">
    <source>
        <dbReference type="ARBA" id="ARBA00022989"/>
    </source>
</evidence>
<keyword evidence="16" id="KW-1185">Reference proteome</keyword>
<name>A0A068UD51_COFCA</name>
<evidence type="ECO:0000256" key="3">
    <source>
        <dbReference type="ARBA" id="ARBA00006375"/>
    </source>
</evidence>
<dbReference type="FunCoup" id="A0A068UD51">
    <property type="interactions" value="90"/>
</dbReference>
<keyword evidence="9" id="KW-0809">Transit peptide</keyword>
<dbReference type="GO" id="GO:0009941">
    <property type="term" value="C:chloroplast envelope"/>
    <property type="evidence" value="ECO:0007669"/>
    <property type="project" value="UniProtKB-SubCell"/>
</dbReference>
<dbReference type="PANTHER" id="PTHR24089">
    <property type="entry name" value="SOLUTE CARRIER FAMILY 25"/>
    <property type="match status" value="1"/>
</dbReference>
<evidence type="ECO:0000256" key="4">
    <source>
        <dbReference type="ARBA" id="ARBA00022448"/>
    </source>
</evidence>
<dbReference type="Gene3D" id="1.50.40.10">
    <property type="entry name" value="Mitochondrial carrier domain"/>
    <property type="match status" value="1"/>
</dbReference>
<keyword evidence="5" id="KW-0150">Chloroplast</keyword>
<evidence type="ECO:0000256" key="9">
    <source>
        <dbReference type="ARBA" id="ARBA00022946"/>
    </source>
</evidence>
<dbReference type="InterPro" id="IPR018108">
    <property type="entry name" value="MCP_transmembrane"/>
</dbReference>
<comment type="subcellular location">
    <subcellularLocation>
        <location evidence="2">Membrane</location>
        <topology evidence="2">Multi-pass membrane protein</topology>
    </subcellularLocation>
    <subcellularLocation>
        <location evidence="1">Plastid</location>
        <location evidence="1">Chloroplast envelope</location>
    </subcellularLocation>
</comment>
<evidence type="ECO:0000256" key="12">
    <source>
        <dbReference type="PROSITE-ProRule" id="PRU00282"/>
    </source>
</evidence>
<gene>
    <name evidence="15" type="ORF">GSCOC_T00023359001</name>
</gene>
<keyword evidence="6" id="KW-0934">Plastid</keyword>
<keyword evidence="4 13" id="KW-0813">Transport</keyword>
<dbReference type="FunFam" id="1.50.40.10:FF:000042">
    <property type="entry name" value="Envelope ADP,ATP carrier protein"/>
    <property type="match status" value="1"/>
</dbReference>
<dbReference type="OrthoDB" id="270584at2759"/>
<dbReference type="SUPFAM" id="SSF103506">
    <property type="entry name" value="Mitochondrial carrier"/>
    <property type="match status" value="1"/>
</dbReference>
<evidence type="ECO:0000256" key="11">
    <source>
        <dbReference type="ARBA" id="ARBA00023136"/>
    </source>
</evidence>
<dbReference type="AlphaFoldDB" id="A0A068UD51"/>
<comment type="similarity">
    <text evidence="3 13">Belongs to the mitochondrial carrier (TC 2.A.29) family.</text>
</comment>
<feature type="repeat" description="Solcar" evidence="12">
    <location>
        <begin position="189"/>
        <end position="272"/>
    </location>
</feature>
<evidence type="ECO:0000256" key="7">
    <source>
        <dbReference type="ARBA" id="ARBA00022692"/>
    </source>
</evidence>
<dbReference type="PRINTS" id="PR00926">
    <property type="entry name" value="MITOCARRIER"/>
</dbReference>
<evidence type="ECO:0000256" key="13">
    <source>
        <dbReference type="RuleBase" id="RU000488"/>
    </source>
</evidence>